<dbReference type="PANTHER" id="PTHR43581:SF2">
    <property type="entry name" value="EXCINUCLEASE ATPASE SUBUNIT"/>
    <property type="match status" value="1"/>
</dbReference>
<dbReference type="Pfam" id="PF12476">
    <property type="entry name" value="DUF3696"/>
    <property type="match status" value="1"/>
</dbReference>
<name>Q027Y7_SOLUE</name>
<dbReference type="InterPro" id="IPR014592">
    <property type="entry name" value="P-loop_UCP034888"/>
</dbReference>
<dbReference type="Gene3D" id="3.40.50.300">
    <property type="entry name" value="P-loop containing nucleotide triphosphate hydrolases"/>
    <property type="match status" value="2"/>
</dbReference>
<dbReference type="InterPro" id="IPR003959">
    <property type="entry name" value="ATPase_AAA_core"/>
</dbReference>
<dbReference type="HOGENOM" id="CLU_032548_0_0_0"/>
<reference evidence="3" key="1">
    <citation type="submission" date="2006-10" db="EMBL/GenBank/DDBJ databases">
        <title>Complete sequence of Solibacter usitatus Ellin6076.</title>
        <authorList>
            <consortium name="US DOE Joint Genome Institute"/>
            <person name="Copeland A."/>
            <person name="Lucas S."/>
            <person name="Lapidus A."/>
            <person name="Barry K."/>
            <person name="Detter J.C."/>
            <person name="Glavina del Rio T."/>
            <person name="Hammon N."/>
            <person name="Israni S."/>
            <person name="Dalin E."/>
            <person name="Tice H."/>
            <person name="Pitluck S."/>
            <person name="Thompson L.S."/>
            <person name="Brettin T."/>
            <person name="Bruce D."/>
            <person name="Han C."/>
            <person name="Tapia R."/>
            <person name="Gilna P."/>
            <person name="Schmutz J."/>
            <person name="Larimer F."/>
            <person name="Land M."/>
            <person name="Hauser L."/>
            <person name="Kyrpides N."/>
            <person name="Mikhailova N."/>
            <person name="Janssen P.H."/>
            <person name="Kuske C.R."/>
            <person name="Richardson P."/>
        </authorList>
    </citation>
    <scope>NUCLEOTIDE SEQUENCE</scope>
    <source>
        <strain evidence="3">Ellin6076</strain>
    </source>
</reference>
<proteinExistence type="predicted"/>
<dbReference type="PIRSF" id="PIRSF034888">
    <property type="entry name" value="P-loop_UCP034888"/>
    <property type="match status" value="1"/>
</dbReference>
<evidence type="ECO:0000259" key="1">
    <source>
        <dbReference type="Pfam" id="PF12476"/>
    </source>
</evidence>
<dbReference type="OrthoDB" id="101508at2"/>
<dbReference type="STRING" id="234267.Acid_1680"/>
<dbReference type="InterPro" id="IPR051396">
    <property type="entry name" value="Bact_Antivir_Def_Nuclease"/>
</dbReference>
<evidence type="ECO:0000313" key="3">
    <source>
        <dbReference type="EMBL" id="ABJ82670.1"/>
    </source>
</evidence>
<dbReference type="GO" id="GO:0016887">
    <property type="term" value="F:ATP hydrolysis activity"/>
    <property type="evidence" value="ECO:0007669"/>
    <property type="project" value="InterPro"/>
</dbReference>
<dbReference type="EMBL" id="CP000473">
    <property type="protein sequence ID" value="ABJ82670.1"/>
    <property type="molecule type" value="Genomic_DNA"/>
</dbReference>
<dbReference type="eggNOG" id="COG4938">
    <property type="taxonomic scope" value="Bacteria"/>
</dbReference>
<protein>
    <recommendedName>
        <fullName evidence="4">DUF3696 domain-containing protein</fullName>
    </recommendedName>
</protein>
<sequence>MLSRIRLENFKASREVDVRLTALTVLAGLNSSGKSTLLQAIGALRQSYGTNGCTDGFSLAGELVQLGKYVDLLTEGTPGDTVGITTVENGLDYRWSFGGAVDASQLPLSQLAFIETPPAAPEFVTTPDFQFLQADRMLPKTLYPQAPQRARDSGFLGARGEYTADFLGMARKRSVARARTFPRTGLGLTQELLDKVAPTDGLLDQVAGWLQQLSPGARLDSTPLGGTDEVLLQFRYDGRRGEPTSNFYRPTNVGFGLTYSLPILVACLAAPRGSLLLLENPEAHLHPQGQAALGELVARCASDGVQIIVETHSDHLLNGVRLAVKRRIIDNGTVALHFFTRSIETGDASVQSPAVLDSGRLSNWPAGFFDQWDKDVDSLLE</sequence>
<dbReference type="InterPro" id="IPR027417">
    <property type="entry name" value="P-loop_NTPase"/>
</dbReference>
<dbReference type="KEGG" id="sus:Acid_1680"/>
<organism evidence="3">
    <name type="scientific">Solibacter usitatus (strain Ellin6076)</name>
    <dbReference type="NCBI Taxonomy" id="234267"/>
    <lineage>
        <taxon>Bacteria</taxon>
        <taxon>Pseudomonadati</taxon>
        <taxon>Acidobacteriota</taxon>
        <taxon>Terriglobia</taxon>
        <taxon>Bryobacterales</taxon>
        <taxon>Solibacteraceae</taxon>
        <taxon>Candidatus Solibacter</taxon>
    </lineage>
</organism>
<dbReference type="SUPFAM" id="SSF52540">
    <property type="entry name" value="P-loop containing nucleoside triphosphate hydrolases"/>
    <property type="match status" value="1"/>
</dbReference>
<evidence type="ECO:0000259" key="2">
    <source>
        <dbReference type="Pfam" id="PF13304"/>
    </source>
</evidence>
<gene>
    <name evidence="3" type="ordered locus">Acid_1680</name>
</gene>
<dbReference type="Pfam" id="PF13304">
    <property type="entry name" value="AAA_21"/>
    <property type="match status" value="1"/>
</dbReference>
<dbReference type="InParanoid" id="Q027Y7"/>
<dbReference type="GO" id="GO:0005524">
    <property type="term" value="F:ATP binding"/>
    <property type="evidence" value="ECO:0007669"/>
    <property type="project" value="InterPro"/>
</dbReference>
<accession>Q027Y7</accession>
<dbReference type="AlphaFoldDB" id="Q027Y7"/>
<dbReference type="PANTHER" id="PTHR43581">
    <property type="entry name" value="ATP/GTP PHOSPHATASE"/>
    <property type="match status" value="1"/>
</dbReference>
<dbReference type="InterPro" id="IPR022532">
    <property type="entry name" value="DUF3696"/>
</dbReference>
<evidence type="ECO:0008006" key="4">
    <source>
        <dbReference type="Google" id="ProtNLM"/>
    </source>
</evidence>
<feature type="domain" description="DUF3696" evidence="1">
    <location>
        <begin position="329"/>
        <end position="379"/>
    </location>
</feature>
<feature type="domain" description="ATPase AAA-type core" evidence="2">
    <location>
        <begin position="23"/>
        <end position="318"/>
    </location>
</feature>